<protein>
    <submittedName>
        <fullName evidence="1">Uncharacterized protein</fullName>
    </submittedName>
</protein>
<dbReference type="EMBL" id="NILF01000021">
    <property type="protein sequence ID" value="TWL42228.1"/>
    <property type="molecule type" value="Genomic_DNA"/>
</dbReference>
<comment type="caution">
    <text evidence="1">The sequence shown here is derived from an EMBL/GenBank/DDBJ whole genome shotgun (WGS) entry which is preliminary data.</text>
</comment>
<accession>A0ABY3FZ32</accession>
<dbReference type="Proteomes" id="UP000429980">
    <property type="component" value="Unassembled WGS sequence"/>
</dbReference>
<evidence type="ECO:0000313" key="2">
    <source>
        <dbReference type="Proteomes" id="UP000429980"/>
    </source>
</evidence>
<keyword evidence="2" id="KW-1185">Reference proteome</keyword>
<dbReference type="RefSeq" id="WP_033155030.1">
    <property type="nucleotide sequence ID" value="NZ_AP025342.1"/>
</dbReference>
<proteinExistence type="predicted"/>
<organism evidence="1 2">
    <name type="scientific">Bacillus paralicheniformis</name>
    <dbReference type="NCBI Taxonomy" id="1648923"/>
    <lineage>
        <taxon>Bacteria</taxon>
        <taxon>Bacillati</taxon>
        <taxon>Bacillota</taxon>
        <taxon>Bacilli</taxon>
        <taxon>Bacillales</taxon>
        <taxon>Bacillaceae</taxon>
        <taxon>Bacillus</taxon>
    </lineage>
</organism>
<gene>
    <name evidence="1" type="ORF">CHCC15381_4836</name>
</gene>
<name>A0ABY3FZ32_9BACI</name>
<reference evidence="1 2" key="1">
    <citation type="submission" date="2019-06" db="EMBL/GenBank/DDBJ databases">
        <title>Genome sequence analysis of &gt;100 Bacillus licheniformis strains suggests intrinsic resistance to this species.</title>
        <authorList>
            <person name="Wels M."/>
            <person name="Siezen R.J."/>
            <person name="Johansen E."/>
            <person name="Stuer-Lauridsen B."/>
            <person name="Bjerre K."/>
            <person name="Nielsen B.K.K."/>
        </authorList>
    </citation>
    <scope>NUCLEOTIDE SEQUENCE [LARGE SCALE GENOMIC DNA]</scope>
    <source>
        <strain evidence="1 2">BAC-15381</strain>
    </source>
</reference>
<sequence length="79" mass="9824">MRYVQELLDFEDLVLKEDEEVLLKRRFHGEITEEEYMQKTLEFARSRETAFLQQRQEMSVYIPRKSINIERRSHANYRR</sequence>
<evidence type="ECO:0000313" key="1">
    <source>
        <dbReference type="EMBL" id="TWL42228.1"/>
    </source>
</evidence>